<dbReference type="Proteomes" id="UP000245845">
    <property type="component" value="Unassembled WGS sequence"/>
</dbReference>
<evidence type="ECO:0000256" key="2">
    <source>
        <dbReference type="ARBA" id="ARBA00017562"/>
    </source>
</evidence>
<keyword evidence="7 8" id="KW-0092">Biotin</keyword>
<proteinExistence type="predicted"/>
<dbReference type="PANTHER" id="PTHR45266">
    <property type="entry name" value="OXALOACETATE DECARBOXYLASE ALPHA CHAIN"/>
    <property type="match status" value="1"/>
</dbReference>
<evidence type="ECO:0000256" key="3">
    <source>
        <dbReference type="ARBA" id="ARBA00022516"/>
    </source>
</evidence>
<reference evidence="10 11" key="1">
    <citation type="submission" date="2018-05" db="EMBL/GenBank/DDBJ databases">
        <title>The Hungate 1000. A catalogue of reference genomes from the rumen microbiome.</title>
        <authorList>
            <person name="Kelly W."/>
        </authorList>
    </citation>
    <scope>NUCLEOTIDE SEQUENCE [LARGE SCALE GENOMIC DNA]</scope>
    <source>
        <strain evidence="10 11">NLAE-zl-C242</strain>
    </source>
</reference>
<dbReference type="PROSITE" id="PS00188">
    <property type="entry name" value="BIOTIN"/>
    <property type="match status" value="1"/>
</dbReference>
<feature type="domain" description="Lipoyl-binding" evidence="9">
    <location>
        <begin position="90"/>
        <end position="166"/>
    </location>
</feature>
<dbReference type="AlphaFoldDB" id="A0A2Y9BHF6"/>
<keyword evidence="5 8" id="KW-0443">Lipid metabolism</keyword>
<dbReference type="InterPro" id="IPR001882">
    <property type="entry name" value="Biotin_BS"/>
</dbReference>
<keyword evidence="6 8" id="KW-0275">Fatty acid biosynthesis</keyword>
<evidence type="ECO:0000256" key="7">
    <source>
        <dbReference type="ARBA" id="ARBA00023267"/>
    </source>
</evidence>
<comment type="function">
    <text evidence="8">This protein is a component of the acetyl coenzyme A carboxylase complex; first, biotin carboxylase catalyzes the carboxylation of the carrier protein and then the transcarboxylase transfers the carboxyl group to form malonyl-CoA.</text>
</comment>
<sequence length="166" mass="17452">MKIEEILQLVDSVSKSALAEFKYEEGGVKLSLKKAAAVQYAATDAVAYTQAPVSPAAQKPAVTAEMASDETAYVAAASASDTPAEKKADGKVVKSPLVGTFYSAPSEEAEPFISVGDSVKEGQVIAIVEAMKLMNEIESDFSGKVAEILVQNGDTVEYGQPLFVIK</sequence>
<keyword evidence="3 8" id="KW-0444">Lipid biosynthesis</keyword>
<dbReference type="InterPro" id="IPR050709">
    <property type="entry name" value="Biotin_Carboxyl_Carrier/Decarb"/>
</dbReference>
<evidence type="ECO:0000256" key="5">
    <source>
        <dbReference type="ARBA" id="ARBA00023098"/>
    </source>
</evidence>
<evidence type="ECO:0000259" key="9">
    <source>
        <dbReference type="PROSITE" id="PS50968"/>
    </source>
</evidence>
<evidence type="ECO:0000313" key="11">
    <source>
        <dbReference type="Proteomes" id="UP000245845"/>
    </source>
</evidence>
<dbReference type="Gene3D" id="2.40.50.100">
    <property type="match status" value="1"/>
</dbReference>
<dbReference type="NCBIfam" id="TIGR00531">
    <property type="entry name" value="BCCP"/>
    <property type="match status" value="1"/>
</dbReference>
<gene>
    <name evidence="10" type="ORF">A8806_11034</name>
</gene>
<protein>
    <recommendedName>
        <fullName evidence="2 8">Biotin carboxyl carrier protein of acetyl-CoA carboxylase</fullName>
    </recommendedName>
</protein>
<dbReference type="PRINTS" id="PR01071">
    <property type="entry name" value="ACOABIOTINCC"/>
</dbReference>
<keyword evidence="11" id="KW-1185">Reference proteome</keyword>
<dbReference type="InterPro" id="IPR001249">
    <property type="entry name" value="AcCoA_biotinCC"/>
</dbReference>
<dbReference type="CDD" id="cd06850">
    <property type="entry name" value="biotinyl_domain"/>
    <property type="match status" value="1"/>
</dbReference>
<keyword evidence="4 8" id="KW-0276">Fatty acid metabolism</keyword>
<dbReference type="RefSeq" id="WP_109732226.1">
    <property type="nucleotide sequence ID" value="NZ_BAAACK010000029.1"/>
</dbReference>
<dbReference type="GO" id="GO:0003989">
    <property type="term" value="F:acetyl-CoA carboxylase activity"/>
    <property type="evidence" value="ECO:0007669"/>
    <property type="project" value="InterPro"/>
</dbReference>
<dbReference type="OrthoDB" id="9811735at2"/>
<evidence type="ECO:0000256" key="1">
    <source>
        <dbReference type="ARBA" id="ARBA00005194"/>
    </source>
</evidence>
<dbReference type="SUPFAM" id="SSF51230">
    <property type="entry name" value="Single hybrid motif"/>
    <property type="match status" value="1"/>
</dbReference>
<name>A0A2Y9BHF6_9FIRM</name>
<dbReference type="PANTHER" id="PTHR45266:SF3">
    <property type="entry name" value="OXALOACETATE DECARBOXYLASE ALPHA CHAIN"/>
    <property type="match status" value="1"/>
</dbReference>
<dbReference type="GO" id="GO:0006633">
    <property type="term" value="P:fatty acid biosynthetic process"/>
    <property type="evidence" value="ECO:0007669"/>
    <property type="project" value="UniProtKB-UniPathway"/>
</dbReference>
<evidence type="ECO:0000256" key="6">
    <source>
        <dbReference type="ARBA" id="ARBA00023160"/>
    </source>
</evidence>
<comment type="pathway">
    <text evidence="1 8">Lipid metabolism; fatty acid biosynthesis.</text>
</comment>
<dbReference type="InterPro" id="IPR011053">
    <property type="entry name" value="Single_hybrid_motif"/>
</dbReference>
<dbReference type="UniPathway" id="UPA00094"/>
<accession>A0A2Y9BHF6</accession>
<comment type="caution">
    <text evidence="10">The sequence shown here is derived from an EMBL/GenBank/DDBJ whole genome shotgun (WGS) entry which is preliminary data.</text>
</comment>
<dbReference type="EMBL" id="QGDL01000010">
    <property type="protein sequence ID" value="PWJ27860.1"/>
    <property type="molecule type" value="Genomic_DNA"/>
</dbReference>
<dbReference type="InterPro" id="IPR000089">
    <property type="entry name" value="Biotin_lipoyl"/>
</dbReference>
<evidence type="ECO:0000256" key="8">
    <source>
        <dbReference type="RuleBase" id="RU364072"/>
    </source>
</evidence>
<evidence type="ECO:0000313" key="10">
    <source>
        <dbReference type="EMBL" id="PWJ27860.1"/>
    </source>
</evidence>
<organism evidence="10 11">
    <name type="scientific">Faecalicatena orotica</name>
    <dbReference type="NCBI Taxonomy" id="1544"/>
    <lineage>
        <taxon>Bacteria</taxon>
        <taxon>Bacillati</taxon>
        <taxon>Bacillota</taxon>
        <taxon>Clostridia</taxon>
        <taxon>Lachnospirales</taxon>
        <taxon>Lachnospiraceae</taxon>
        <taxon>Faecalicatena</taxon>
    </lineage>
</organism>
<dbReference type="Pfam" id="PF00364">
    <property type="entry name" value="Biotin_lipoyl"/>
    <property type="match status" value="1"/>
</dbReference>
<evidence type="ECO:0000256" key="4">
    <source>
        <dbReference type="ARBA" id="ARBA00022832"/>
    </source>
</evidence>
<dbReference type="PROSITE" id="PS50968">
    <property type="entry name" value="BIOTINYL_LIPOYL"/>
    <property type="match status" value="1"/>
</dbReference>
<dbReference type="FunFam" id="2.40.50.100:FF:000003">
    <property type="entry name" value="Acetyl-CoA carboxylase biotin carboxyl carrier protein"/>
    <property type="match status" value="1"/>
</dbReference>
<dbReference type="GO" id="GO:0009317">
    <property type="term" value="C:acetyl-CoA carboxylase complex"/>
    <property type="evidence" value="ECO:0007669"/>
    <property type="project" value="InterPro"/>
</dbReference>